<dbReference type="EMBL" id="JAVVDO010000004">
    <property type="protein sequence ID" value="MDT8330181.1"/>
    <property type="molecule type" value="Genomic_DNA"/>
</dbReference>
<sequence>MCTSLTSERRGFDAAMALTAPLRGEDHLQARINAALTTDIPRFDRLGMAFVATVAASFVAGVVAHLGGMA</sequence>
<comment type="caution">
    <text evidence="2">The sequence shown here is derived from an EMBL/GenBank/DDBJ whole genome shotgun (WGS) entry which is preliminary data.</text>
</comment>
<name>A0ABU3MBE9_9PROT</name>
<gene>
    <name evidence="2" type="ORF">RQ831_03885</name>
</gene>
<dbReference type="RefSeq" id="WP_314280364.1">
    <property type="nucleotide sequence ID" value="NZ_JAVVDO010000004.1"/>
</dbReference>
<evidence type="ECO:0000313" key="3">
    <source>
        <dbReference type="Proteomes" id="UP001258945"/>
    </source>
</evidence>
<keyword evidence="1" id="KW-0812">Transmembrane</keyword>
<keyword evidence="3" id="KW-1185">Reference proteome</keyword>
<organism evidence="2 3">
    <name type="scientific">Roseomonas gilardii</name>
    <dbReference type="NCBI Taxonomy" id="257708"/>
    <lineage>
        <taxon>Bacteria</taxon>
        <taxon>Pseudomonadati</taxon>
        <taxon>Pseudomonadota</taxon>
        <taxon>Alphaproteobacteria</taxon>
        <taxon>Acetobacterales</taxon>
        <taxon>Roseomonadaceae</taxon>
        <taxon>Roseomonas</taxon>
    </lineage>
</organism>
<evidence type="ECO:0000313" key="2">
    <source>
        <dbReference type="EMBL" id="MDT8330181.1"/>
    </source>
</evidence>
<accession>A0ABU3MBE9</accession>
<feature type="transmembrane region" description="Helical" evidence="1">
    <location>
        <begin position="46"/>
        <end position="67"/>
    </location>
</feature>
<protein>
    <submittedName>
        <fullName evidence="2">Uncharacterized protein</fullName>
    </submittedName>
</protein>
<keyword evidence="1" id="KW-0472">Membrane</keyword>
<proteinExistence type="predicted"/>
<evidence type="ECO:0000256" key="1">
    <source>
        <dbReference type="SAM" id="Phobius"/>
    </source>
</evidence>
<dbReference type="Proteomes" id="UP001258945">
    <property type="component" value="Unassembled WGS sequence"/>
</dbReference>
<keyword evidence="1" id="KW-1133">Transmembrane helix</keyword>
<reference evidence="2 3" key="1">
    <citation type="journal article" date="2019" name="Microb. Pathog.">
        <title>Comparison of VITEK 2, MALDI-TOF MS, 16S rRNA gene sequencing, and whole-genome sequencing for identification of Roseomonas mucosa.</title>
        <authorList>
            <person name="Rudolph W.W."/>
            <person name="Gunzer F."/>
            <person name="Trauth M."/>
            <person name="Bunk B."/>
            <person name="Bigge R."/>
            <person name="Schrottner P."/>
        </authorList>
    </citation>
    <scope>NUCLEOTIDE SEQUENCE [LARGE SCALE GENOMIC DNA]</scope>
    <source>
        <strain evidence="2 3">DSM 103800</strain>
    </source>
</reference>